<keyword evidence="1" id="KW-0472">Membrane</keyword>
<reference evidence="3 4" key="1">
    <citation type="submission" date="2022-04" db="EMBL/GenBank/DDBJ databases">
        <title>Halobacillus sp. isolated from saltern.</title>
        <authorList>
            <person name="Won M."/>
            <person name="Lee C.-M."/>
            <person name="Woen H.-Y."/>
            <person name="Kwon S.-W."/>
        </authorList>
    </citation>
    <scope>NUCLEOTIDE SEQUENCE [LARGE SCALE GENOMIC DNA]</scope>
    <source>
        <strain evidence="3 4">SSTM10-2</strain>
    </source>
</reference>
<dbReference type="InterPro" id="IPR016747">
    <property type="entry name" value="Phosphotransbutyrylase"/>
</dbReference>
<evidence type="ECO:0000259" key="2">
    <source>
        <dbReference type="Pfam" id="PF04892"/>
    </source>
</evidence>
<feature type="transmembrane region" description="Helical" evidence="1">
    <location>
        <begin position="6"/>
        <end position="25"/>
    </location>
</feature>
<dbReference type="Pfam" id="PF04892">
    <property type="entry name" value="VanZ"/>
    <property type="match status" value="1"/>
</dbReference>
<evidence type="ECO:0000256" key="1">
    <source>
        <dbReference type="SAM" id="Phobius"/>
    </source>
</evidence>
<gene>
    <name evidence="3" type="ORF">MUO14_05665</name>
</gene>
<accession>A0ABY4H2C9</accession>
<protein>
    <submittedName>
        <fullName evidence="3">VanZ family protein</fullName>
    </submittedName>
</protein>
<keyword evidence="1" id="KW-0812">Transmembrane</keyword>
<dbReference type="Proteomes" id="UP000831880">
    <property type="component" value="Chromosome"/>
</dbReference>
<feature type="transmembrane region" description="Helical" evidence="1">
    <location>
        <begin position="101"/>
        <end position="118"/>
    </location>
</feature>
<feature type="transmembrane region" description="Helical" evidence="1">
    <location>
        <begin position="138"/>
        <end position="157"/>
    </location>
</feature>
<feature type="domain" description="VanZ-like" evidence="2">
    <location>
        <begin position="7"/>
        <end position="154"/>
    </location>
</feature>
<dbReference type="EMBL" id="CP095074">
    <property type="protein sequence ID" value="UOQ94441.1"/>
    <property type="molecule type" value="Genomic_DNA"/>
</dbReference>
<feature type="transmembrane region" description="Helical" evidence="1">
    <location>
        <begin position="77"/>
        <end position="94"/>
    </location>
</feature>
<dbReference type="PIRSF" id="PIRSF019083">
    <property type="entry name" value="UCP019083_VanZ"/>
    <property type="match status" value="1"/>
</dbReference>
<dbReference type="InterPro" id="IPR006976">
    <property type="entry name" value="VanZ-like"/>
</dbReference>
<keyword evidence="4" id="KW-1185">Reference proteome</keyword>
<name>A0ABY4H2C9_9BACI</name>
<dbReference type="RefSeq" id="WP_244754103.1">
    <property type="nucleotide sequence ID" value="NZ_CP095074.1"/>
</dbReference>
<evidence type="ECO:0000313" key="3">
    <source>
        <dbReference type="EMBL" id="UOQ94441.1"/>
    </source>
</evidence>
<keyword evidence="1" id="KW-1133">Transmembrane helix</keyword>
<sequence>MKKLVYWIPSIVWMGVIFYSSSTPYQEQDVKPFLSDWFELSGLAPLFAGISFTYHHSEVSVATLGIAGFIEFFIRKGAHVTVYLLLTLLIFYALHRTTNRNYQSIMLISWIATVLYAITDELHQGITPNRTPYVGDVMLDALGGLIATLLISVVYFIRRRNDARL</sequence>
<organism evidence="3 4">
    <name type="scientific">Halobacillus shinanisalinarum</name>
    <dbReference type="NCBI Taxonomy" id="2932258"/>
    <lineage>
        <taxon>Bacteria</taxon>
        <taxon>Bacillati</taxon>
        <taxon>Bacillota</taxon>
        <taxon>Bacilli</taxon>
        <taxon>Bacillales</taxon>
        <taxon>Bacillaceae</taxon>
        <taxon>Halobacillus</taxon>
    </lineage>
</organism>
<dbReference type="NCBIfam" id="NF037970">
    <property type="entry name" value="vanZ_1"/>
    <property type="match status" value="1"/>
</dbReference>
<evidence type="ECO:0000313" key="4">
    <source>
        <dbReference type="Proteomes" id="UP000831880"/>
    </source>
</evidence>
<proteinExistence type="predicted"/>